<sequence>MDKLELDYFTCQLNLDMDSSSGNYQCKTLLPSYLNSDGFQASSLYMRRWRRRQNRKLEMNQLEGGQQFQQQQHPSDVSDNCERHMLTNIPVTVTTDSANYVDVCTPTNSSSTVINNAISPGNYKKILIDRYLLSQSKSLSATNGNTSPFDEKMVSPQPEKKQCKIDHGNATRNSFRADLNCIDNISVECKKSNQGVLDTTEIANIQSIFESALHATTKYQLTKNENTNNQNFILSDNNPTNCKKRCNESNTLLPKVHSIPSEDNIQRQLSNQNSLLDNLIMQVINRNINSRISSIGKPHHFNVLDLIHTLLIRRGSSMNSDHQQRATAAAAANDTRVPLNQEHVSLLANNTENPSTPKIGLLSVLERNNSSNNLLFQKRIMKESLNDDKEQRPEEQQEQEEKSAFLPTSKSATLGQKTYSMIKLFRFNSEFNKES</sequence>
<evidence type="ECO:0000313" key="3">
    <source>
        <dbReference type="WBParaSite" id="TREG1_42650.1"/>
    </source>
</evidence>
<protein>
    <submittedName>
        <fullName evidence="3">Uncharacterized protein</fullName>
    </submittedName>
</protein>
<feature type="compositionally biased region" description="Basic and acidic residues" evidence="1">
    <location>
        <begin position="386"/>
        <end position="403"/>
    </location>
</feature>
<reference evidence="2" key="1">
    <citation type="submission" date="2022-06" db="EMBL/GenBank/DDBJ databases">
        <authorList>
            <person name="Berger JAMES D."/>
            <person name="Berger JAMES D."/>
        </authorList>
    </citation>
    <scope>NUCLEOTIDE SEQUENCE [LARGE SCALE GENOMIC DNA]</scope>
</reference>
<dbReference type="AlphaFoldDB" id="A0AA85JU22"/>
<organism evidence="2 3">
    <name type="scientific">Trichobilharzia regenti</name>
    <name type="common">Nasal bird schistosome</name>
    <dbReference type="NCBI Taxonomy" id="157069"/>
    <lineage>
        <taxon>Eukaryota</taxon>
        <taxon>Metazoa</taxon>
        <taxon>Spiralia</taxon>
        <taxon>Lophotrochozoa</taxon>
        <taxon>Platyhelminthes</taxon>
        <taxon>Trematoda</taxon>
        <taxon>Digenea</taxon>
        <taxon>Strigeidida</taxon>
        <taxon>Schistosomatoidea</taxon>
        <taxon>Schistosomatidae</taxon>
        <taxon>Trichobilharzia</taxon>
    </lineage>
</organism>
<dbReference type="WBParaSite" id="TREG1_42650.1">
    <property type="protein sequence ID" value="TREG1_42650.1"/>
    <property type="gene ID" value="TREG1_42650"/>
</dbReference>
<proteinExistence type="predicted"/>
<keyword evidence="2" id="KW-1185">Reference proteome</keyword>
<name>A0AA85JU22_TRIRE</name>
<feature type="region of interest" description="Disordered" evidence="1">
    <location>
        <begin position="386"/>
        <end position="411"/>
    </location>
</feature>
<evidence type="ECO:0000256" key="1">
    <source>
        <dbReference type="SAM" id="MobiDB-lite"/>
    </source>
</evidence>
<feature type="compositionally biased region" description="Basic and acidic residues" evidence="1">
    <location>
        <begin position="149"/>
        <end position="164"/>
    </location>
</feature>
<dbReference type="Proteomes" id="UP000050795">
    <property type="component" value="Unassembled WGS sequence"/>
</dbReference>
<reference evidence="3" key="2">
    <citation type="submission" date="2023-11" db="UniProtKB">
        <authorList>
            <consortium name="WormBaseParasite"/>
        </authorList>
    </citation>
    <scope>IDENTIFICATION</scope>
</reference>
<accession>A0AA85JU22</accession>
<evidence type="ECO:0000313" key="2">
    <source>
        <dbReference type="Proteomes" id="UP000050795"/>
    </source>
</evidence>
<feature type="compositionally biased region" description="Polar residues" evidence="1">
    <location>
        <begin position="139"/>
        <end position="148"/>
    </location>
</feature>
<feature type="region of interest" description="Disordered" evidence="1">
    <location>
        <begin position="139"/>
        <end position="164"/>
    </location>
</feature>